<comment type="caution">
    <text evidence="2">The sequence shown here is derived from an EMBL/GenBank/DDBJ whole genome shotgun (WGS) entry which is preliminary data.</text>
</comment>
<evidence type="ECO:0000313" key="3">
    <source>
        <dbReference type="Proteomes" id="UP000321822"/>
    </source>
</evidence>
<dbReference type="Gene3D" id="1.10.101.10">
    <property type="entry name" value="PGBD-like superfamily/PGBD"/>
    <property type="match status" value="1"/>
</dbReference>
<dbReference type="SUPFAM" id="SSF47090">
    <property type="entry name" value="PGBD-like"/>
    <property type="match status" value="1"/>
</dbReference>
<protein>
    <submittedName>
        <fullName evidence="2">Peptidoglycan-binding protein</fullName>
    </submittedName>
</protein>
<sequence length="299" mass="33587">MSVLWLVLFCLYNTNKYQWGKCMTTLRIGSKGKLVVRLQLKLNQLGFSVGVADGHFGPATSKAVQAFQRANDLHPDGVVGRRSHAELSLDLSPVLVLNEEILSQEQEEAETPLCPVKTVIRICHDSSSSNIEEHWPLVYKSLKKLNLDYKEMFLMAIATVYVETGRFAPLDEYISRYNTSPNGHPFDKYDDRSNLGNTGNPDGARYKGRGYIQLTGRENYRVIGKQIGLQEQLERDPELANNPEVAADILSRFLKNKEERIKGALASGDLREARKAVNGGSHGLTDFMRIYKLGEQILT</sequence>
<dbReference type="InterPro" id="IPR002477">
    <property type="entry name" value="Peptidoglycan-bd-like"/>
</dbReference>
<organism evidence="2 3">
    <name type="scientific">Colwellia demingiae</name>
    <dbReference type="NCBI Taxonomy" id="89401"/>
    <lineage>
        <taxon>Bacteria</taxon>
        <taxon>Pseudomonadati</taxon>
        <taxon>Pseudomonadota</taxon>
        <taxon>Gammaproteobacteria</taxon>
        <taxon>Alteromonadales</taxon>
        <taxon>Colwelliaceae</taxon>
        <taxon>Colwellia</taxon>
    </lineage>
</organism>
<gene>
    <name evidence="2" type="ORF">ESZ36_20200</name>
</gene>
<evidence type="ECO:0000313" key="2">
    <source>
        <dbReference type="EMBL" id="TWX64299.1"/>
    </source>
</evidence>
<accession>A0A5C6Q627</accession>
<dbReference type="OrthoDB" id="9798982at2"/>
<dbReference type="RefSeq" id="WP_146791221.1">
    <property type="nucleotide sequence ID" value="NZ_VOLT01000014.1"/>
</dbReference>
<dbReference type="Pfam" id="PF01471">
    <property type="entry name" value="PG_binding_1"/>
    <property type="match status" value="1"/>
</dbReference>
<evidence type="ECO:0000259" key="1">
    <source>
        <dbReference type="Pfam" id="PF01471"/>
    </source>
</evidence>
<dbReference type="InterPro" id="IPR036365">
    <property type="entry name" value="PGBD-like_sf"/>
</dbReference>
<dbReference type="InterPro" id="IPR036366">
    <property type="entry name" value="PGBDSf"/>
</dbReference>
<dbReference type="Gene3D" id="1.10.530.10">
    <property type="match status" value="1"/>
</dbReference>
<dbReference type="Proteomes" id="UP000321822">
    <property type="component" value="Unassembled WGS sequence"/>
</dbReference>
<dbReference type="AlphaFoldDB" id="A0A5C6Q627"/>
<keyword evidence="3" id="KW-1185">Reference proteome</keyword>
<feature type="domain" description="Peptidoglycan binding-like" evidence="1">
    <location>
        <begin position="32"/>
        <end position="82"/>
    </location>
</feature>
<reference evidence="2 3" key="1">
    <citation type="submission" date="2019-07" db="EMBL/GenBank/DDBJ databases">
        <title>Genomes of sea-ice associated Colwellia species.</title>
        <authorList>
            <person name="Bowman J.P."/>
        </authorList>
    </citation>
    <scope>NUCLEOTIDE SEQUENCE [LARGE SCALE GENOMIC DNA]</scope>
    <source>
        <strain evidence="2 3">ACAM 459</strain>
    </source>
</reference>
<dbReference type="EMBL" id="VOLT01000014">
    <property type="protein sequence ID" value="TWX64299.1"/>
    <property type="molecule type" value="Genomic_DNA"/>
</dbReference>
<proteinExistence type="predicted"/>
<dbReference type="InterPro" id="IPR023346">
    <property type="entry name" value="Lysozyme-like_dom_sf"/>
</dbReference>
<dbReference type="SUPFAM" id="SSF53955">
    <property type="entry name" value="Lysozyme-like"/>
    <property type="match status" value="1"/>
</dbReference>
<name>A0A5C6Q627_9GAMM</name>